<dbReference type="AlphaFoldDB" id="A0A6P1Y0V4"/>
<protein>
    <submittedName>
        <fullName evidence="1">Uncharacterized protein</fullName>
    </submittedName>
</protein>
<accession>A0A6P1Y0V4</accession>
<reference evidence="1 2" key="1">
    <citation type="submission" date="2020-01" db="EMBL/GenBank/DDBJ databases">
        <title>Complete genome sequence of a human oral phylogroup 1 Treponema sp. strain ATCC 700766, originally isolated from periodontitis dental plaque.</title>
        <authorList>
            <person name="Chan Y."/>
            <person name="Huo Y.-B."/>
            <person name="Yu X.-L."/>
            <person name="Zeng H."/>
            <person name="Leung W.-K."/>
            <person name="Watt R.M."/>
        </authorList>
    </citation>
    <scope>NUCLEOTIDE SEQUENCE [LARGE SCALE GENOMIC DNA]</scope>
    <source>
        <strain evidence="1 2">OMZ 804</strain>
    </source>
</reference>
<dbReference type="RefSeq" id="WP_162663124.1">
    <property type="nucleotide sequence ID" value="NZ_CP048020.1"/>
</dbReference>
<sequence>MKLSDFFMRNRSISGLFLDSGITKRDAAEAFSSVKTDYVLSRSLYSSAPSHQSGYLDYALGNYCTKLYIDTFCWFIGLPDIQAESDTFSKSIQAFLTRNKTLLFNIYKQTMIDGKHYVWIRLEQTATGRSEIRIKQIPLELVVEDDCIKDLTGGYTRFVTETVEKWKERGVDRKAVIRITLEAGKETIDIDGDLPAGYQQKQIVNRTAFPFVPVFCLYNNKQTFLKDGIPEIAPAVPFIRRYDATLRKVGRHIDNILEPRLLVKVKNVAQFLKYSFGLTDEKIGHIAEGKEAVDMTQFKAAIMDGEDAASDIRYVGQANNVESAVSLLKLLHWIIVELTMPEYLYGTAMQSTNASVAEQSPVWAKKVEGRQGEYNEFYYWLADVFKAARIALAGRDEFAGDGGADNPIVRWQELTAKDDVAMMNALSTFVGAMDKAMTMGLVSPKSAFNTLKTFMAIPADYETEKEAATEWLKLKIRLEALQDRIRSGDIEAEAAIEDLFKSA</sequence>
<evidence type="ECO:0000313" key="1">
    <source>
        <dbReference type="EMBL" id="QHX42880.1"/>
    </source>
</evidence>
<proteinExistence type="predicted"/>
<gene>
    <name evidence="1" type="ORF">GWP43_04795</name>
</gene>
<organism evidence="1 2">
    <name type="scientific">Treponema vincentii</name>
    <dbReference type="NCBI Taxonomy" id="69710"/>
    <lineage>
        <taxon>Bacteria</taxon>
        <taxon>Pseudomonadati</taxon>
        <taxon>Spirochaetota</taxon>
        <taxon>Spirochaetia</taxon>
        <taxon>Spirochaetales</taxon>
        <taxon>Treponemataceae</taxon>
        <taxon>Treponema</taxon>
    </lineage>
</organism>
<evidence type="ECO:0000313" key="2">
    <source>
        <dbReference type="Proteomes" id="UP000464374"/>
    </source>
</evidence>
<name>A0A6P1Y0V4_9SPIR</name>
<dbReference type="KEGG" id="trz:GWP43_04795"/>
<dbReference type="EMBL" id="CP048020">
    <property type="protein sequence ID" value="QHX42880.1"/>
    <property type="molecule type" value="Genomic_DNA"/>
</dbReference>
<dbReference type="Proteomes" id="UP000464374">
    <property type="component" value="Chromosome"/>
</dbReference>